<keyword evidence="2" id="KW-1185">Reference proteome</keyword>
<evidence type="ECO:0000313" key="1">
    <source>
        <dbReference type="EMBL" id="MDO6572649.1"/>
    </source>
</evidence>
<evidence type="ECO:0008006" key="3">
    <source>
        <dbReference type="Google" id="ProtNLM"/>
    </source>
</evidence>
<name>A0AAW7YNB7_9STAP</name>
<evidence type="ECO:0000313" key="2">
    <source>
        <dbReference type="Proteomes" id="UP001170310"/>
    </source>
</evidence>
<protein>
    <recommendedName>
        <fullName evidence="3">DUF2197 domain-containing protein</fullName>
    </recommendedName>
</protein>
<comment type="caution">
    <text evidence="1">The sequence shown here is derived from an EMBL/GenBank/DDBJ whole genome shotgun (WGS) entry which is preliminary data.</text>
</comment>
<dbReference type="GeneID" id="72469469"/>
<gene>
    <name evidence="1" type="ORF">Q4528_00590</name>
</gene>
<organism evidence="1 2">
    <name type="scientific">Staphylococcus pasteuri_A</name>
    <dbReference type="NCBI Taxonomy" id="3062664"/>
    <lineage>
        <taxon>Bacteria</taxon>
        <taxon>Bacillati</taxon>
        <taxon>Bacillota</taxon>
        <taxon>Bacilli</taxon>
        <taxon>Bacillales</taxon>
        <taxon>Staphylococcaceae</taxon>
        <taxon>Staphylococcus</taxon>
    </lineage>
</organism>
<dbReference type="AlphaFoldDB" id="A0AAW7YNB7"/>
<dbReference type="RefSeq" id="WP_017636427.1">
    <property type="nucleotide sequence ID" value="NZ_JAUOQO010000001.1"/>
</dbReference>
<dbReference type="EMBL" id="JAUOQO010000001">
    <property type="protein sequence ID" value="MDO6572649.1"/>
    <property type="molecule type" value="Genomic_DNA"/>
</dbReference>
<accession>A0AAW7YNB7</accession>
<dbReference type="Proteomes" id="UP001170310">
    <property type="component" value="Unassembled WGS sequence"/>
</dbReference>
<reference evidence="1" key="1">
    <citation type="submission" date="2023-07" db="EMBL/GenBank/DDBJ databases">
        <title>Genome content predicts the carbon catabolic preferences of heterotrophic bacteria.</title>
        <authorList>
            <person name="Gralka M."/>
        </authorList>
    </citation>
    <scope>NUCLEOTIDE SEQUENCE</scope>
    <source>
        <strain evidence="1">E2R20</strain>
    </source>
</reference>
<proteinExistence type="predicted"/>
<sequence length="56" mass="6607">MRLFGELKCSNCHREIKDDENIFIKVQAKDLHGYTNLDGWSNEQYKLCETCAKQLK</sequence>